<keyword evidence="2" id="KW-1185">Reference proteome</keyword>
<evidence type="ECO:0000313" key="2">
    <source>
        <dbReference type="Proteomes" id="UP000054928"/>
    </source>
</evidence>
<sequence>MSRYTVKVDQSGIILRSSGICFVEMGSIRTSTDATRIVYSLSGCCGVKLPTSSDVGVLKLSKFVDI</sequence>
<accession>A0A0P1AF15</accession>
<dbReference type="AlphaFoldDB" id="A0A0P1AF15"/>
<organism evidence="1 2">
    <name type="scientific">Plasmopara halstedii</name>
    <name type="common">Downy mildew of sunflower</name>
    <dbReference type="NCBI Taxonomy" id="4781"/>
    <lineage>
        <taxon>Eukaryota</taxon>
        <taxon>Sar</taxon>
        <taxon>Stramenopiles</taxon>
        <taxon>Oomycota</taxon>
        <taxon>Peronosporomycetes</taxon>
        <taxon>Peronosporales</taxon>
        <taxon>Peronosporaceae</taxon>
        <taxon>Plasmopara</taxon>
    </lineage>
</organism>
<dbReference type="GeneID" id="59053058"/>
<reference evidence="2" key="1">
    <citation type="submission" date="2014-09" db="EMBL/GenBank/DDBJ databases">
        <authorList>
            <person name="Sharma Rahul"/>
            <person name="Thines Marco"/>
        </authorList>
    </citation>
    <scope>NUCLEOTIDE SEQUENCE [LARGE SCALE GENOMIC DNA]</scope>
</reference>
<dbReference type="Proteomes" id="UP000054928">
    <property type="component" value="Unassembled WGS sequence"/>
</dbReference>
<proteinExistence type="predicted"/>
<protein>
    <submittedName>
        <fullName evidence="1">Uncharacterized protein</fullName>
    </submittedName>
</protein>
<name>A0A0P1AF15_PLAHL</name>
<dbReference type="RefSeq" id="XP_036263106.1">
    <property type="nucleotide sequence ID" value="XM_036407398.1"/>
</dbReference>
<dbReference type="EMBL" id="CCYD01000409">
    <property type="protein sequence ID" value="CEG39266.1"/>
    <property type="molecule type" value="Genomic_DNA"/>
</dbReference>
<evidence type="ECO:0000313" key="1">
    <source>
        <dbReference type="EMBL" id="CEG39266.1"/>
    </source>
</evidence>